<feature type="transmembrane region" description="Helical" evidence="6">
    <location>
        <begin position="165"/>
        <end position="186"/>
    </location>
</feature>
<feature type="transmembrane region" description="Helical" evidence="6">
    <location>
        <begin position="252"/>
        <end position="269"/>
    </location>
</feature>
<feature type="transmembrane region" description="Helical" evidence="6">
    <location>
        <begin position="60"/>
        <end position="80"/>
    </location>
</feature>
<feature type="transmembrane region" description="Helical" evidence="6">
    <location>
        <begin position="112"/>
        <end position="130"/>
    </location>
</feature>
<feature type="transmembrane region" description="Helical" evidence="6">
    <location>
        <begin position="198"/>
        <end position="219"/>
    </location>
</feature>
<sequence>MKLILLTALTMVAFAANSVLNRLALADQAIDPASFAAIRIAAGALVLWLLVLLRKGVIRFHFGGVVSLAAYMLGFSFAYVSLDTGVGALILFGGVQVTMFLGALVNREALPPARWLGAGVAFAGLMVLVWPGGSVAISPLGAGLMAAAAVGWGVYSLIGKGASDALANTASNFIFALPFGLVALLIVPELHATGSGVVLAVISGAVTSGLGYALWYAILPRMSASIAAIVMLTVPVIATAGGVIFLGENVGLRFATATVLVLGGVLIAAKPART</sequence>
<dbReference type="EMBL" id="JAOYFC010000001">
    <property type="protein sequence ID" value="MCV6823703.1"/>
    <property type="molecule type" value="Genomic_DNA"/>
</dbReference>
<reference evidence="8" key="1">
    <citation type="submission" date="2022-10" db="EMBL/GenBank/DDBJ databases">
        <authorList>
            <person name="Yue Y."/>
        </authorList>
    </citation>
    <scope>NUCLEOTIDE SEQUENCE</scope>
    <source>
        <strain evidence="8">Z654</strain>
    </source>
</reference>
<proteinExistence type="predicted"/>
<evidence type="ECO:0000256" key="6">
    <source>
        <dbReference type="SAM" id="Phobius"/>
    </source>
</evidence>
<keyword evidence="9" id="KW-1185">Reference proteome</keyword>
<accession>A0AAE3IZD5</accession>
<evidence type="ECO:0000256" key="4">
    <source>
        <dbReference type="ARBA" id="ARBA00022989"/>
    </source>
</evidence>
<keyword evidence="2" id="KW-1003">Cell membrane</keyword>
<evidence type="ECO:0000256" key="5">
    <source>
        <dbReference type="ARBA" id="ARBA00023136"/>
    </source>
</evidence>
<dbReference type="GO" id="GO:0005886">
    <property type="term" value="C:plasma membrane"/>
    <property type="evidence" value="ECO:0007669"/>
    <property type="project" value="UniProtKB-SubCell"/>
</dbReference>
<evidence type="ECO:0000313" key="8">
    <source>
        <dbReference type="EMBL" id="MCV6823703.1"/>
    </source>
</evidence>
<gene>
    <name evidence="8" type="ORF">OH136_03965</name>
</gene>
<feature type="transmembrane region" description="Helical" evidence="6">
    <location>
        <begin position="86"/>
        <end position="105"/>
    </location>
</feature>
<keyword evidence="4 6" id="KW-1133">Transmembrane helix</keyword>
<dbReference type="Proteomes" id="UP001208041">
    <property type="component" value="Unassembled WGS sequence"/>
</dbReference>
<keyword evidence="3 6" id="KW-0812">Transmembrane</keyword>
<evidence type="ECO:0000259" key="7">
    <source>
        <dbReference type="Pfam" id="PF00892"/>
    </source>
</evidence>
<comment type="caution">
    <text evidence="8">The sequence shown here is derived from an EMBL/GenBank/DDBJ whole genome shotgun (WGS) entry which is preliminary data.</text>
</comment>
<feature type="transmembrane region" description="Helical" evidence="6">
    <location>
        <begin position="226"/>
        <end position="246"/>
    </location>
</feature>
<evidence type="ECO:0000256" key="1">
    <source>
        <dbReference type="ARBA" id="ARBA00004651"/>
    </source>
</evidence>
<feature type="transmembrane region" description="Helical" evidence="6">
    <location>
        <begin position="36"/>
        <end position="53"/>
    </location>
</feature>
<name>A0AAE3IZD5_9RHOB</name>
<feature type="domain" description="EamA" evidence="7">
    <location>
        <begin position="141"/>
        <end position="267"/>
    </location>
</feature>
<dbReference type="InterPro" id="IPR000620">
    <property type="entry name" value="EamA_dom"/>
</dbReference>
<evidence type="ECO:0000313" key="9">
    <source>
        <dbReference type="Proteomes" id="UP001208041"/>
    </source>
</evidence>
<evidence type="ECO:0000256" key="2">
    <source>
        <dbReference type="ARBA" id="ARBA00022475"/>
    </source>
</evidence>
<dbReference type="PANTHER" id="PTHR42920">
    <property type="entry name" value="OS03G0707200 PROTEIN-RELATED"/>
    <property type="match status" value="1"/>
</dbReference>
<comment type="subcellular location">
    <subcellularLocation>
        <location evidence="1">Cell membrane</location>
        <topology evidence="1">Multi-pass membrane protein</topology>
    </subcellularLocation>
</comment>
<organism evidence="8 9">
    <name type="scientific">Halocynthiibacter halioticoli</name>
    <dbReference type="NCBI Taxonomy" id="2986804"/>
    <lineage>
        <taxon>Bacteria</taxon>
        <taxon>Pseudomonadati</taxon>
        <taxon>Pseudomonadota</taxon>
        <taxon>Alphaproteobacteria</taxon>
        <taxon>Rhodobacterales</taxon>
        <taxon>Paracoccaceae</taxon>
        <taxon>Halocynthiibacter</taxon>
    </lineage>
</organism>
<dbReference type="RefSeq" id="WP_263952540.1">
    <property type="nucleotide sequence ID" value="NZ_JAOYFC010000001.1"/>
</dbReference>
<dbReference type="Pfam" id="PF00892">
    <property type="entry name" value="EamA"/>
    <property type="match status" value="1"/>
</dbReference>
<keyword evidence="5 6" id="KW-0472">Membrane</keyword>
<dbReference type="AlphaFoldDB" id="A0AAE3IZD5"/>
<dbReference type="PANTHER" id="PTHR42920:SF5">
    <property type="entry name" value="EAMA DOMAIN-CONTAINING PROTEIN"/>
    <property type="match status" value="1"/>
</dbReference>
<evidence type="ECO:0000256" key="3">
    <source>
        <dbReference type="ARBA" id="ARBA00022692"/>
    </source>
</evidence>
<protein>
    <submittedName>
        <fullName evidence="8">DMT family transporter</fullName>
    </submittedName>
</protein>
<feature type="transmembrane region" description="Helical" evidence="6">
    <location>
        <begin position="136"/>
        <end position="158"/>
    </location>
</feature>
<dbReference type="InterPro" id="IPR037185">
    <property type="entry name" value="EmrE-like"/>
</dbReference>
<dbReference type="InterPro" id="IPR051258">
    <property type="entry name" value="Diverse_Substrate_Transporter"/>
</dbReference>
<dbReference type="SUPFAM" id="SSF103481">
    <property type="entry name" value="Multidrug resistance efflux transporter EmrE"/>
    <property type="match status" value="2"/>
</dbReference>